<evidence type="ECO:0000313" key="3">
    <source>
        <dbReference type="Proteomes" id="UP000320314"/>
    </source>
</evidence>
<protein>
    <submittedName>
        <fullName evidence="2">DUF423 domain-containing protein</fullName>
    </submittedName>
</protein>
<dbReference type="Proteomes" id="UP000320314">
    <property type="component" value="Unassembled WGS sequence"/>
</dbReference>
<feature type="transmembrane region" description="Helical" evidence="1">
    <location>
        <begin position="35"/>
        <end position="55"/>
    </location>
</feature>
<accession>A0A506TW21</accession>
<dbReference type="Pfam" id="PF04241">
    <property type="entry name" value="DUF423"/>
    <property type="match status" value="1"/>
</dbReference>
<name>A0A506TW21_9HYPH</name>
<gene>
    <name evidence="2" type="ORF">FJU11_15510</name>
</gene>
<dbReference type="RefSeq" id="WP_141167990.1">
    <property type="nucleotide sequence ID" value="NZ_VHLH01000033.1"/>
</dbReference>
<keyword evidence="3" id="KW-1185">Reference proteome</keyword>
<organism evidence="2 3">
    <name type="scientific">Pararhizobium mangrovi</name>
    <dbReference type="NCBI Taxonomy" id="2590452"/>
    <lineage>
        <taxon>Bacteria</taxon>
        <taxon>Pseudomonadati</taxon>
        <taxon>Pseudomonadota</taxon>
        <taxon>Alphaproteobacteria</taxon>
        <taxon>Hyphomicrobiales</taxon>
        <taxon>Rhizobiaceae</taxon>
        <taxon>Rhizobium/Agrobacterium group</taxon>
        <taxon>Pararhizobium</taxon>
    </lineage>
</organism>
<dbReference type="EMBL" id="VHLH01000033">
    <property type="protein sequence ID" value="TPW26273.1"/>
    <property type="molecule type" value="Genomic_DNA"/>
</dbReference>
<proteinExistence type="predicted"/>
<evidence type="ECO:0000313" key="2">
    <source>
        <dbReference type="EMBL" id="TPW26273.1"/>
    </source>
</evidence>
<comment type="caution">
    <text evidence="2">The sequence shown here is derived from an EMBL/GenBank/DDBJ whole genome shotgun (WGS) entry which is preliminary data.</text>
</comment>
<sequence length="125" mass="12645">MKDESYSRILVFIAGLLGAAGVAMAAGAAHGGGAVRLLAPASAMCLVHAPSLIALDARRPRPGMFTLASALLGGGTLLFAGDLATQAMRDERLFPYAAPIGGTLMIVGWAAVALAAFAPARKSRP</sequence>
<dbReference type="AlphaFoldDB" id="A0A506TW21"/>
<keyword evidence="1" id="KW-0812">Transmembrane</keyword>
<feature type="transmembrane region" description="Helical" evidence="1">
    <location>
        <begin position="93"/>
        <end position="118"/>
    </location>
</feature>
<keyword evidence="1" id="KW-1133">Transmembrane helix</keyword>
<evidence type="ECO:0000256" key="1">
    <source>
        <dbReference type="SAM" id="Phobius"/>
    </source>
</evidence>
<feature type="transmembrane region" description="Helical" evidence="1">
    <location>
        <begin position="62"/>
        <end position="81"/>
    </location>
</feature>
<reference evidence="2 3" key="1">
    <citation type="submission" date="2019-06" db="EMBL/GenBank/DDBJ databases">
        <authorList>
            <person name="Li M."/>
        </authorList>
    </citation>
    <scope>NUCLEOTIDE SEQUENCE [LARGE SCALE GENOMIC DNA]</scope>
    <source>
        <strain evidence="2 3">BGMRC6574</strain>
    </source>
</reference>
<dbReference type="InterPro" id="IPR006696">
    <property type="entry name" value="DUF423"/>
</dbReference>
<keyword evidence="1" id="KW-0472">Membrane</keyword>